<evidence type="ECO:0000313" key="1">
    <source>
        <dbReference type="EMBL" id="THD00122.1"/>
    </source>
</evidence>
<accession>A0A4S3JX71</accession>
<dbReference type="VEuPathDB" id="FungiDB:EYZ11_000447"/>
<organism evidence="1 2">
    <name type="scientific">Aspergillus tanneri</name>
    <dbReference type="NCBI Taxonomy" id="1220188"/>
    <lineage>
        <taxon>Eukaryota</taxon>
        <taxon>Fungi</taxon>
        <taxon>Dikarya</taxon>
        <taxon>Ascomycota</taxon>
        <taxon>Pezizomycotina</taxon>
        <taxon>Eurotiomycetes</taxon>
        <taxon>Eurotiomycetidae</taxon>
        <taxon>Eurotiales</taxon>
        <taxon>Aspergillaceae</taxon>
        <taxon>Aspergillus</taxon>
        <taxon>Aspergillus subgen. Circumdati</taxon>
    </lineage>
</organism>
<sequence>MVVLGNASLSGSPFWLDDEPLFIADMMKKRAGRYGVIKIHGEQQKRETSRM</sequence>
<evidence type="ECO:0000313" key="2">
    <source>
        <dbReference type="Proteomes" id="UP000308092"/>
    </source>
</evidence>
<reference evidence="1 2" key="1">
    <citation type="submission" date="2019-03" db="EMBL/GenBank/DDBJ databases">
        <title>The genome sequence of a newly discovered highly antifungal drug resistant Aspergillus species, Aspergillus tanneri NIH 1004.</title>
        <authorList>
            <person name="Mounaud S."/>
            <person name="Singh I."/>
            <person name="Joardar V."/>
            <person name="Pakala S."/>
            <person name="Pakala S."/>
            <person name="Venepally P."/>
            <person name="Hoover J."/>
            <person name="Nierman W."/>
            <person name="Chung J."/>
            <person name="Losada L."/>
        </authorList>
    </citation>
    <scope>NUCLEOTIDE SEQUENCE [LARGE SCALE GENOMIC DNA]</scope>
    <source>
        <strain evidence="1 2">NIH1004</strain>
    </source>
</reference>
<dbReference type="EMBL" id="SOSA01000006">
    <property type="protein sequence ID" value="THD00122.1"/>
    <property type="molecule type" value="Genomic_DNA"/>
</dbReference>
<gene>
    <name evidence="1" type="ORF">EYZ11_000447</name>
</gene>
<proteinExistence type="predicted"/>
<dbReference type="AlphaFoldDB" id="A0A4S3JX71"/>
<comment type="caution">
    <text evidence="1">The sequence shown here is derived from an EMBL/GenBank/DDBJ whole genome shotgun (WGS) entry which is preliminary data.</text>
</comment>
<dbReference type="Proteomes" id="UP000308092">
    <property type="component" value="Unassembled WGS sequence"/>
</dbReference>
<keyword evidence="2" id="KW-1185">Reference proteome</keyword>
<name>A0A4S3JX71_9EURO</name>
<protein>
    <submittedName>
        <fullName evidence="1">Uncharacterized protein</fullName>
    </submittedName>
</protein>